<feature type="compositionally biased region" description="Gly residues" evidence="1">
    <location>
        <begin position="120"/>
        <end position="130"/>
    </location>
</feature>
<accession>A0A9D5C5U3</accession>
<evidence type="ECO:0000313" key="2">
    <source>
        <dbReference type="EMBL" id="KAJ0967196.1"/>
    </source>
</evidence>
<gene>
    <name evidence="2" type="ORF">J5N97_024113</name>
</gene>
<reference evidence="2" key="1">
    <citation type="submission" date="2021-03" db="EMBL/GenBank/DDBJ databases">
        <authorList>
            <person name="Li Z."/>
            <person name="Yang C."/>
        </authorList>
    </citation>
    <scope>NUCLEOTIDE SEQUENCE</scope>
    <source>
        <strain evidence="2">Dzin_1.0</strain>
        <tissue evidence="2">Leaf</tissue>
    </source>
</reference>
<feature type="region of interest" description="Disordered" evidence="1">
    <location>
        <begin position="31"/>
        <end position="162"/>
    </location>
</feature>
<reference evidence="2" key="2">
    <citation type="journal article" date="2022" name="Hortic Res">
        <title>The genome of Dioscorea zingiberensis sheds light on the biosynthesis, origin and evolution of the medicinally important diosgenin saponins.</title>
        <authorList>
            <person name="Li Y."/>
            <person name="Tan C."/>
            <person name="Li Z."/>
            <person name="Guo J."/>
            <person name="Li S."/>
            <person name="Chen X."/>
            <person name="Wang C."/>
            <person name="Dai X."/>
            <person name="Yang H."/>
            <person name="Song W."/>
            <person name="Hou L."/>
            <person name="Xu J."/>
            <person name="Tong Z."/>
            <person name="Xu A."/>
            <person name="Yuan X."/>
            <person name="Wang W."/>
            <person name="Yang Q."/>
            <person name="Chen L."/>
            <person name="Sun Z."/>
            <person name="Wang K."/>
            <person name="Pan B."/>
            <person name="Chen J."/>
            <person name="Bao Y."/>
            <person name="Liu F."/>
            <person name="Qi X."/>
            <person name="Gang D.R."/>
            <person name="Wen J."/>
            <person name="Li J."/>
        </authorList>
    </citation>
    <scope>NUCLEOTIDE SEQUENCE</scope>
    <source>
        <strain evidence="2">Dzin_1.0</strain>
    </source>
</reference>
<feature type="compositionally biased region" description="Gly residues" evidence="1">
    <location>
        <begin position="68"/>
        <end position="92"/>
    </location>
</feature>
<sequence length="334" mass="35110">MALVIKFLTNPMVEFAASILGWMYQNMQLDAEEGGQGEKGNQPDKSASETEDDGLGPFGTWMQTGYSRGSGRGGRGGRGGGGRGGGRGGGGPANNSRRVEHPTDTLANTKQPKPFAGGRLSRGGGRGGLTVGRVDWPCDERYNPETPSMAGHLPLNPNPNRDLAIYEKQPAVGDSSLSLTSSSLHPPVGIPSSAMILLPTTAGSVAKSKGENSGASTAMQDVPRLITSLDRDRYNLPPSNVATSSSDGQLAAHDRLVDKVNLAITSSAQRAQAEDHQMEEEEPDGGAGKGCYDEDMPLAQVQKDAKLEALARRDKLKYPPCPKKGRLGASTDEA</sequence>
<keyword evidence="3" id="KW-1185">Reference proteome</keyword>
<feature type="region of interest" description="Disordered" evidence="1">
    <location>
        <begin position="202"/>
        <end position="223"/>
    </location>
</feature>
<dbReference type="Proteomes" id="UP001085076">
    <property type="component" value="Miscellaneous, Linkage group lg07"/>
</dbReference>
<feature type="region of interest" description="Disordered" evidence="1">
    <location>
        <begin position="311"/>
        <end position="334"/>
    </location>
</feature>
<protein>
    <submittedName>
        <fullName evidence="2">Uncharacterized protein</fullName>
    </submittedName>
</protein>
<name>A0A9D5C5U3_9LILI</name>
<proteinExistence type="predicted"/>
<comment type="caution">
    <text evidence="2">The sequence shown here is derived from an EMBL/GenBank/DDBJ whole genome shotgun (WGS) entry which is preliminary data.</text>
</comment>
<evidence type="ECO:0000256" key="1">
    <source>
        <dbReference type="SAM" id="MobiDB-lite"/>
    </source>
</evidence>
<evidence type="ECO:0000313" key="3">
    <source>
        <dbReference type="Proteomes" id="UP001085076"/>
    </source>
</evidence>
<dbReference type="AlphaFoldDB" id="A0A9D5C5U3"/>
<feature type="region of interest" description="Disordered" evidence="1">
    <location>
        <begin position="267"/>
        <end position="299"/>
    </location>
</feature>
<dbReference type="EMBL" id="JAGGNH010000007">
    <property type="protein sequence ID" value="KAJ0967196.1"/>
    <property type="molecule type" value="Genomic_DNA"/>
</dbReference>
<organism evidence="2 3">
    <name type="scientific">Dioscorea zingiberensis</name>
    <dbReference type="NCBI Taxonomy" id="325984"/>
    <lineage>
        <taxon>Eukaryota</taxon>
        <taxon>Viridiplantae</taxon>
        <taxon>Streptophyta</taxon>
        <taxon>Embryophyta</taxon>
        <taxon>Tracheophyta</taxon>
        <taxon>Spermatophyta</taxon>
        <taxon>Magnoliopsida</taxon>
        <taxon>Liliopsida</taxon>
        <taxon>Dioscoreales</taxon>
        <taxon>Dioscoreaceae</taxon>
        <taxon>Dioscorea</taxon>
    </lineage>
</organism>